<name>A0ACB8AUI3_9AGAM</name>
<sequence length="233" mass="25482">IQSATLSTPTPTPYTRRRERRKPTEYDSLLDLPATGVPVRPPAQDSPSNAPRSPPALQRSGNQSEAAAVAPGAPGHSQRRAPLTALWARIRRRRKPSPTSERGSRAHKNKPKSESISMRDLADTPELPSAPTPTHDSGIVEVAAGRLDERLIIAPPRKKKKKNPPVPPPLTSEDLQPASQSNVSSSSSLRSSSSHTDSDAESIDWLDYICFCMCLPSNKAKKKKRKEKEKAEH</sequence>
<dbReference type="Proteomes" id="UP000790377">
    <property type="component" value="Unassembled WGS sequence"/>
</dbReference>
<evidence type="ECO:0000313" key="2">
    <source>
        <dbReference type="Proteomes" id="UP000790377"/>
    </source>
</evidence>
<feature type="non-terminal residue" evidence="1">
    <location>
        <position position="1"/>
    </location>
</feature>
<gene>
    <name evidence="1" type="ORF">BJ138DRAFT_1138869</name>
</gene>
<dbReference type="EMBL" id="MU267589">
    <property type="protein sequence ID" value="KAH7916651.1"/>
    <property type="molecule type" value="Genomic_DNA"/>
</dbReference>
<evidence type="ECO:0000313" key="1">
    <source>
        <dbReference type="EMBL" id="KAH7916651.1"/>
    </source>
</evidence>
<proteinExistence type="predicted"/>
<protein>
    <submittedName>
        <fullName evidence="1">Uncharacterized protein</fullName>
    </submittedName>
</protein>
<keyword evidence="2" id="KW-1185">Reference proteome</keyword>
<accession>A0ACB8AUI3</accession>
<comment type="caution">
    <text evidence="1">The sequence shown here is derived from an EMBL/GenBank/DDBJ whole genome shotgun (WGS) entry which is preliminary data.</text>
</comment>
<reference evidence="1" key="1">
    <citation type="journal article" date="2021" name="New Phytol.">
        <title>Evolutionary innovations through gain and loss of genes in the ectomycorrhizal Boletales.</title>
        <authorList>
            <person name="Wu G."/>
            <person name="Miyauchi S."/>
            <person name="Morin E."/>
            <person name="Kuo A."/>
            <person name="Drula E."/>
            <person name="Varga T."/>
            <person name="Kohler A."/>
            <person name="Feng B."/>
            <person name="Cao Y."/>
            <person name="Lipzen A."/>
            <person name="Daum C."/>
            <person name="Hundley H."/>
            <person name="Pangilinan J."/>
            <person name="Johnson J."/>
            <person name="Barry K."/>
            <person name="LaButti K."/>
            <person name="Ng V."/>
            <person name="Ahrendt S."/>
            <person name="Min B."/>
            <person name="Choi I.G."/>
            <person name="Park H."/>
            <person name="Plett J.M."/>
            <person name="Magnuson J."/>
            <person name="Spatafora J.W."/>
            <person name="Nagy L.G."/>
            <person name="Henrissat B."/>
            <person name="Grigoriev I.V."/>
            <person name="Yang Z.L."/>
            <person name="Xu J."/>
            <person name="Martin F.M."/>
        </authorList>
    </citation>
    <scope>NUCLEOTIDE SEQUENCE</scope>
    <source>
        <strain evidence="1">ATCC 28755</strain>
    </source>
</reference>
<organism evidence="1 2">
    <name type="scientific">Hygrophoropsis aurantiaca</name>
    <dbReference type="NCBI Taxonomy" id="72124"/>
    <lineage>
        <taxon>Eukaryota</taxon>
        <taxon>Fungi</taxon>
        <taxon>Dikarya</taxon>
        <taxon>Basidiomycota</taxon>
        <taxon>Agaricomycotina</taxon>
        <taxon>Agaricomycetes</taxon>
        <taxon>Agaricomycetidae</taxon>
        <taxon>Boletales</taxon>
        <taxon>Coniophorineae</taxon>
        <taxon>Hygrophoropsidaceae</taxon>
        <taxon>Hygrophoropsis</taxon>
    </lineage>
</organism>